<organism evidence="1 2">
    <name type="scientific">Aquipluma nitroreducens</name>
    <dbReference type="NCBI Taxonomy" id="2010828"/>
    <lineage>
        <taxon>Bacteria</taxon>
        <taxon>Pseudomonadati</taxon>
        <taxon>Bacteroidota</taxon>
        <taxon>Bacteroidia</taxon>
        <taxon>Marinilabiliales</taxon>
        <taxon>Prolixibacteraceae</taxon>
        <taxon>Aquipluma</taxon>
    </lineage>
</organism>
<sequence>MAAIKITPHFHEPGKGLIPIVENSNFRIYEETDYTSDKDTSRYLRAGAEKVYFIQTTDDYLKEAFQLTSVLLDPDLPFIVESARLRHILVPELFVFVQGSDAIEKPWAIEMRQLADTTVFSDGEEFSFNPRHVYFHKFWKIDEHDYA</sequence>
<reference evidence="1" key="1">
    <citation type="journal article" date="2020" name="Int. J. Syst. Evol. Microbiol.">
        <title>Aquipluma nitroreducens gen. nov. sp. nov., a novel facultatively anaerobic bacterium isolated from a freshwater lake.</title>
        <authorList>
            <person name="Watanabe M."/>
            <person name="Kojima H."/>
            <person name="Fukui M."/>
        </authorList>
    </citation>
    <scope>NUCLEOTIDE SEQUENCE</scope>
    <source>
        <strain evidence="1">MeG22</strain>
    </source>
</reference>
<keyword evidence="2" id="KW-1185">Reference proteome</keyword>
<gene>
    <name evidence="1" type="ORF">AQPE_1545</name>
</gene>
<name>A0A5K7S7D6_9BACT</name>
<accession>A0A5K7S7D6</accession>
<evidence type="ECO:0000313" key="2">
    <source>
        <dbReference type="Proteomes" id="UP001193389"/>
    </source>
</evidence>
<dbReference type="EMBL" id="AP018694">
    <property type="protein sequence ID" value="BBE17395.1"/>
    <property type="molecule type" value="Genomic_DNA"/>
</dbReference>
<protein>
    <submittedName>
        <fullName evidence="1">Uncharacterized protein</fullName>
    </submittedName>
</protein>
<dbReference type="Proteomes" id="UP001193389">
    <property type="component" value="Chromosome"/>
</dbReference>
<dbReference type="KEGG" id="anf:AQPE_1545"/>
<proteinExistence type="predicted"/>
<evidence type="ECO:0000313" key="1">
    <source>
        <dbReference type="EMBL" id="BBE17395.1"/>
    </source>
</evidence>
<dbReference type="AlphaFoldDB" id="A0A5K7S7D6"/>